<feature type="domain" description="Malic enzyme NAD-binding" evidence="10">
    <location>
        <begin position="361"/>
        <end position="614"/>
    </location>
</feature>
<evidence type="ECO:0000256" key="3">
    <source>
        <dbReference type="ARBA" id="ARBA00008785"/>
    </source>
</evidence>
<reference evidence="13" key="2">
    <citation type="submission" date="2021-01" db="EMBL/GenBank/DDBJ databases">
        <authorList>
            <person name="Lovell J.T."/>
            <person name="Bentley N."/>
            <person name="Bhattarai G."/>
            <person name="Jenkins J.W."/>
            <person name="Sreedasyam A."/>
            <person name="Alarcon Y."/>
            <person name="Bock C."/>
            <person name="Boston L."/>
            <person name="Carlson J."/>
            <person name="Cervantes K."/>
            <person name="Clermont K."/>
            <person name="Krom N."/>
            <person name="Kubenka K."/>
            <person name="Mamidi S."/>
            <person name="Mattison C."/>
            <person name="Monteros M."/>
            <person name="Pisani C."/>
            <person name="Plott C."/>
            <person name="Rajasekar S."/>
            <person name="Rhein H.S."/>
            <person name="Rohla C."/>
            <person name="Song M."/>
            <person name="Hilaire R.S."/>
            <person name="Shu S."/>
            <person name="Wells L."/>
            <person name="Wang X."/>
            <person name="Webber J."/>
            <person name="Heerema R.J."/>
            <person name="Klein P."/>
            <person name="Conner P."/>
            <person name="Grauke L."/>
            <person name="Grimwood J."/>
            <person name="Schmutz J."/>
            <person name="Randall J.J."/>
        </authorList>
    </citation>
    <scope>NUCLEOTIDE SEQUENCE</scope>
    <source>
        <tissue evidence="13">Leaf</tissue>
    </source>
</reference>
<evidence type="ECO:0000313" key="12">
    <source>
        <dbReference type="EMBL" id="KAG6669261.1"/>
    </source>
</evidence>
<dbReference type="EMBL" id="CM031809">
    <property type="protein sequence ID" value="KAG6669261.1"/>
    <property type="molecule type" value="Genomic_DNA"/>
</dbReference>
<sequence length="645" mass="71061">MISLNRSSFLNKTGISGFRSPSPGAALRRRPVSVRVMALGTNGRAGERNAAVLVENRLKEMREDSSAIADVESKPTLGGEVQDEFDEDAATEEEFVTPWCLSVASGYSLLRDPHHNKGLAFNEKERDAHFLRGLLPPTVASHELQVKKMMHNIRQYQLPLQKYMAMMDLQERNERLFYKLLIENVEELLPIVYTPTVGEACQKYGSIFMRPQGLFISLKEKGKIREVLRNWPEKNIQVIVVTDGERILGLGDLGCQGMGIPVGKLSLYTALGGVRPSSCLPITIDVGTNNETLLNDEFYIGLRQRRAAGQEYAELLDEFMTAVKQNYGEKVLIQFEDFANHNAFDLLAKYGTTHLVFNDDIQGTASVVLAGLVAAQNLVGGTLADHRFLFLGAGEAGTGIAELIALEISKQTNAPLEETRKKIWLVDSKGLIVSSRKESLQHFKKPWAHEHEPINELVDAIKAIKPTVLIGTSGVGRTFTKEVVETMASINEKPIILALSNPTSQSECTAEEAYTWSQGRAIFASGSPFPPVEYEGKLFVPGQANNAYIFPGLGLGLIMSGAIRVHDDMLLAASEALAAQVSEENFAKGLIFPPFTNIRKISAHIAAKVAAKAYELGLATRLPQPKDLVKHAESCMYSPVYRSYR</sequence>
<dbReference type="CDD" id="cd05312">
    <property type="entry name" value="NAD_bind_1_malic_enz"/>
    <property type="match status" value="1"/>
</dbReference>
<evidence type="ECO:0000256" key="5">
    <source>
        <dbReference type="ARBA" id="ARBA00022857"/>
    </source>
</evidence>
<evidence type="ECO:0000256" key="9">
    <source>
        <dbReference type="RuleBase" id="RU003426"/>
    </source>
</evidence>
<comment type="caution">
    <text evidence="12">The sequence shown here is derived from an EMBL/GenBank/DDBJ whole genome shotgun (WGS) entry which is preliminary data.</text>
</comment>
<dbReference type="GO" id="GO:0006108">
    <property type="term" value="P:malate metabolic process"/>
    <property type="evidence" value="ECO:0007669"/>
    <property type="project" value="TreeGrafter"/>
</dbReference>
<dbReference type="FunFam" id="3.40.50.10380:FF:000002">
    <property type="entry name" value="Malic enzyme"/>
    <property type="match status" value="1"/>
</dbReference>
<dbReference type="Proteomes" id="UP000811609">
    <property type="component" value="Chromosome 1"/>
</dbReference>
<proteinExistence type="inferred from homology"/>
<keyword evidence="5" id="KW-0521">NADP</keyword>
<dbReference type="SMART" id="SM01274">
    <property type="entry name" value="malic"/>
    <property type="match status" value="1"/>
</dbReference>
<dbReference type="SMART" id="SM00919">
    <property type="entry name" value="Malic_M"/>
    <property type="match status" value="1"/>
</dbReference>
<evidence type="ECO:0000259" key="10">
    <source>
        <dbReference type="SMART" id="SM00919"/>
    </source>
</evidence>
<evidence type="ECO:0000259" key="11">
    <source>
        <dbReference type="SMART" id="SM01274"/>
    </source>
</evidence>
<evidence type="ECO:0000313" key="14">
    <source>
        <dbReference type="Proteomes" id="UP000811609"/>
    </source>
</evidence>
<keyword evidence="6 9" id="KW-0560">Oxidoreductase</keyword>
<dbReference type="InterPro" id="IPR012302">
    <property type="entry name" value="Malic_NAD-bd"/>
</dbReference>
<dbReference type="FunFam" id="3.40.50.720:FF:000067">
    <property type="entry name" value="Malic enzyme"/>
    <property type="match status" value="1"/>
</dbReference>
<comment type="similarity">
    <text evidence="3 9">Belongs to the malic enzymes family.</text>
</comment>
<dbReference type="GO" id="GO:0046872">
    <property type="term" value="F:metal ion binding"/>
    <property type="evidence" value="ECO:0007669"/>
    <property type="project" value="UniProtKB-KW"/>
</dbReference>
<dbReference type="GO" id="GO:0051287">
    <property type="term" value="F:NAD binding"/>
    <property type="evidence" value="ECO:0007669"/>
    <property type="project" value="InterPro"/>
</dbReference>
<dbReference type="InterPro" id="IPR001891">
    <property type="entry name" value="Malic_OxRdtase"/>
</dbReference>
<dbReference type="NCBIfam" id="NF010052">
    <property type="entry name" value="PRK13529.1"/>
    <property type="match status" value="1"/>
</dbReference>
<dbReference type="Pfam" id="PF03949">
    <property type="entry name" value="Malic_M"/>
    <property type="match status" value="1"/>
</dbReference>
<evidence type="ECO:0000256" key="2">
    <source>
        <dbReference type="ARBA" id="ARBA00001946"/>
    </source>
</evidence>
<comment type="cofactor">
    <cofactor evidence="2">
        <name>Mg(2+)</name>
        <dbReference type="ChEBI" id="CHEBI:18420"/>
    </cofactor>
</comment>
<evidence type="ECO:0000256" key="8">
    <source>
        <dbReference type="ARBA" id="ARBA00051384"/>
    </source>
</evidence>
<comment type="catalytic activity">
    <reaction evidence="7">
        <text>(S)-malate + NADP(+) = pyruvate + CO2 + NADPH</text>
        <dbReference type="Rhea" id="RHEA:18253"/>
        <dbReference type="ChEBI" id="CHEBI:15361"/>
        <dbReference type="ChEBI" id="CHEBI:15589"/>
        <dbReference type="ChEBI" id="CHEBI:16526"/>
        <dbReference type="ChEBI" id="CHEBI:57783"/>
        <dbReference type="ChEBI" id="CHEBI:58349"/>
        <dbReference type="EC" id="1.1.1.40"/>
    </reaction>
</comment>
<evidence type="ECO:0000256" key="1">
    <source>
        <dbReference type="ARBA" id="ARBA00001936"/>
    </source>
</evidence>
<dbReference type="PANTHER" id="PTHR23406">
    <property type="entry name" value="MALIC ENZYME-RELATED"/>
    <property type="match status" value="1"/>
</dbReference>
<dbReference type="GO" id="GO:0009507">
    <property type="term" value="C:chloroplast"/>
    <property type="evidence" value="ECO:0007669"/>
    <property type="project" value="TreeGrafter"/>
</dbReference>
<evidence type="ECO:0000256" key="4">
    <source>
        <dbReference type="ARBA" id="ARBA00022723"/>
    </source>
</evidence>
<dbReference type="EMBL" id="CM031825">
    <property type="protein sequence ID" value="KAG6733614.1"/>
    <property type="molecule type" value="Genomic_DNA"/>
</dbReference>
<keyword evidence="14" id="KW-1185">Reference proteome</keyword>
<dbReference type="InterPro" id="IPR012301">
    <property type="entry name" value="Malic_N_dom"/>
</dbReference>
<dbReference type="Pfam" id="PF00390">
    <property type="entry name" value="malic"/>
    <property type="match status" value="1"/>
</dbReference>
<dbReference type="Proteomes" id="UP000811246">
    <property type="component" value="Chromosome 1"/>
</dbReference>
<protein>
    <recommendedName>
        <fullName evidence="9">Malic enzyme</fullName>
    </recommendedName>
</protein>
<dbReference type="AlphaFoldDB" id="A0A8T1RTM0"/>
<feature type="domain" description="Malic enzyme N-terminal" evidence="11">
    <location>
        <begin position="170"/>
        <end position="351"/>
    </location>
</feature>
<comment type="cofactor">
    <cofactor evidence="1">
        <name>Mn(2+)</name>
        <dbReference type="ChEBI" id="CHEBI:29035"/>
    </cofactor>
</comment>
<comment type="catalytic activity">
    <reaction evidence="8">
        <text>oxaloacetate + H(+) = pyruvate + CO2</text>
        <dbReference type="Rhea" id="RHEA:15641"/>
        <dbReference type="ChEBI" id="CHEBI:15361"/>
        <dbReference type="ChEBI" id="CHEBI:15378"/>
        <dbReference type="ChEBI" id="CHEBI:16452"/>
        <dbReference type="ChEBI" id="CHEBI:16526"/>
        <dbReference type="EC" id="1.1.1.40"/>
    </reaction>
</comment>
<dbReference type="GO" id="GO:0004473">
    <property type="term" value="F:malate dehydrogenase (decarboxylating) (NADP+) activity"/>
    <property type="evidence" value="ECO:0007669"/>
    <property type="project" value="UniProtKB-EC"/>
</dbReference>
<keyword evidence="4 9" id="KW-0479">Metal-binding</keyword>
<evidence type="ECO:0000256" key="6">
    <source>
        <dbReference type="ARBA" id="ARBA00023002"/>
    </source>
</evidence>
<evidence type="ECO:0000256" key="7">
    <source>
        <dbReference type="ARBA" id="ARBA00050924"/>
    </source>
</evidence>
<reference evidence="12" key="1">
    <citation type="submission" date="2020-12" db="EMBL/GenBank/DDBJ databases">
        <title>WGS assembly of Carya illinoinensis cv. Pawnee.</title>
        <authorList>
            <person name="Platts A."/>
            <person name="Shu S."/>
            <person name="Wright S."/>
            <person name="Barry K."/>
            <person name="Edger P."/>
            <person name="Pires J.C."/>
            <person name="Schmutz J."/>
        </authorList>
    </citation>
    <scope>NUCLEOTIDE SEQUENCE</scope>
    <source>
        <tissue evidence="12">Leaf</tissue>
    </source>
</reference>
<evidence type="ECO:0000313" key="13">
    <source>
        <dbReference type="EMBL" id="KAG6733614.1"/>
    </source>
</evidence>
<accession>A0A8T1RTM0</accession>
<organism evidence="12 14">
    <name type="scientific">Carya illinoinensis</name>
    <name type="common">Pecan</name>
    <dbReference type="NCBI Taxonomy" id="32201"/>
    <lineage>
        <taxon>Eukaryota</taxon>
        <taxon>Viridiplantae</taxon>
        <taxon>Streptophyta</taxon>
        <taxon>Embryophyta</taxon>
        <taxon>Tracheophyta</taxon>
        <taxon>Spermatophyta</taxon>
        <taxon>Magnoliopsida</taxon>
        <taxon>eudicotyledons</taxon>
        <taxon>Gunneridae</taxon>
        <taxon>Pentapetalae</taxon>
        <taxon>rosids</taxon>
        <taxon>fabids</taxon>
        <taxon>Fagales</taxon>
        <taxon>Juglandaceae</taxon>
        <taxon>Carya</taxon>
    </lineage>
</organism>
<dbReference type="PROSITE" id="PS00331">
    <property type="entry name" value="MALIC_ENZYMES"/>
    <property type="match status" value="1"/>
</dbReference>
<gene>
    <name evidence="12" type="ORF">CIPAW_01G231800</name>
    <name evidence="13" type="ORF">I3842_01G233000</name>
</gene>
<dbReference type="PANTHER" id="PTHR23406:SF76">
    <property type="entry name" value="NADP-DEPENDENT MALIC ENZYME 4, CHLOROPLASTIC"/>
    <property type="match status" value="1"/>
</dbReference>
<dbReference type="InterPro" id="IPR015884">
    <property type="entry name" value="Malic_enzyme_CS"/>
</dbReference>
<name>A0A8T1RTM0_CARIL</name>
<dbReference type="PIRSF" id="PIRSF000106">
    <property type="entry name" value="ME"/>
    <property type="match status" value="1"/>
</dbReference>